<evidence type="ECO:0000313" key="10">
    <source>
        <dbReference type="EMBL" id="SEQ56987.1"/>
    </source>
</evidence>
<dbReference type="PROSITE" id="PS00098">
    <property type="entry name" value="THIOLASE_1"/>
    <property type="match status" value="1"/>
</dbReference>
<dbReference type="CDD" id="cd00751">
    <property type="entry name" value="thiolase"/>
    <property type="match status" value="1"/>
</dbReference>
<keyword evidence="4 7" id="KW-0012">Acyltransferase</keyword>
<dbReference type="InterPro" id="IPR002155">
    <property type="entry name" value="Thiolase"/>
</dbReference>
<feature type="active site" description="Proton acceptor" evidence="6">
    <location>
        <position position="351"/>
    </location>
</feature>
<comment type="caution">
    <text evidence="10">The sequence shown here is derived from an EMBL/GenBank/DDBJ whole genome shotgun (WGS) entry which is preliminary data.</text>
</comment>
<evidence type="ECO:0000256" key="4">
    <source>
        <dbReference type="ARBA" id="ARBA00023315"/>
    </source>
</evidence>
<comment type="similarity">
    <text evidence="1 7">Belongs to the thiolase-like superfamily. Thiolase family.</text>
</comment>
<reference evidence="10 11" key="1">
    <citation type="submission" date="2016-10" db="EMBL/GenBank/DDBJ databases">
        <authorList>
            <person name="Varghese N."/>
            <person name="Submissions S."/>
        </authorList>
    </citation>
    <scope>NUCLEOTIDE SEQUENCE [LARGE SCALE GENOMIC DNA]</scope>
    <source>
        <strain evidence="10 11">TC-13</strain>
    </source>
</reference>
<gene>
    <name evidence="10" type="ORF">SAMN02787113_01910</name>
</gene>
<name>A0A1H9H415_9BACI</name>
<dbReference type="Gene3D" id="3.40.47.10">
    <property type="match status" value="2"/>
</dbReference>
<dbReference type="AlphaFoldDB" id="A0A1H9H415"/>
<keyword evidence="3 7" id="KW-0808">Transferase</keyword>
<evidence type="ECO:0000259" key="9">
    <source>
        <dbReference type="Pfam" id="PF02803"/>
    </source>
</evidence>
<dbReference type="EMBL" id="FOEL01000006">
    <property type="protein sequence ID" value="SEQ56987.1"/>
    <property type="molecule type" value="Genomic_DNA"/>
</dbReference>
<evidence type="ECO:0000256" key="2">
    <source>
        <dbReference type="ARBA" id="ARBA00012705"/>
    </source>
</evidence>
<evidence type="ECO:0000256" key="1">
    <source>
        <dbReference type="ARBA" id="ARBA00010982"/>
    </source>
</evidence>
<dbReference type="InterPro" id="IPR020613">
    <property type="entry name" value="Thiolase_CS"/>
</dbReference>
<dbReference type="Proteomes" id="UP000199410">
    <property type="component" value="Unassembled WGS sequence"/>
</dbReference>
<dbReference type="NCBIfam" id="NF006086">
    <property type="entry name" value="PRK08235.1"/>
    <property type="match status" value="1"/>
</dbReference>
<evidence type="ECO:0000256" key="6">
    <source>
        <dbReference type="PIRSR" id="PIRSR000429-1"/>
    </source>
</evidence>
<evidence type="ECO:0000256" key="5">
    <source>
        <dbReference type="ARBA" id="ARBA00030755"/>
    </source>
</evidence>
<feature type="active site" description="Proton acceptor" evidence="6">
    <location>
        <position position="381"/>
    </location>
</feature>
<evidence type="ECO:0000256" key="3">
    <source>
        <dbReference type="ARBA" id="ARBA00022679"/>
    </source>
</evidence>
<dbReference type="PROSITE" id="PS00737">
    <property type="entry name" value="THIOLASE_2"/>
    <property type="match status" value="1"/>
</dbReference>
<dbReference type="GO" id="GO:0003985">
    <property type="term" value="F:acetyl-CoA C-acetyltransferase activity"/>
    <property type="evidence" value="ECO:0007669"/>
    <property type="project" value="UniProtKB-EC"/>
</dbReference>
<proteinExistence type="inferred from homology"/>
<dbReference type="PANTHER" id="PTHR18919">
    <property type="entry name" value="ACETYL-COA C-ACYLTRANSFERASE"/>
    <property type="match status" value="1"/>
</dbReference>
<protein>
    <recommendedName>
        <fullName evidence="2">acetyl-CoA C-acetyltransferase</fullName>
        <ecNumber evidence="2">2.3.1.9</ecNumber>
    </recommendedName>
    <alternativeName>
        <fullName evidence="5">Acetoacetyl-CoA thiolase</fullName>
    </alternativeName>
</protein>
<sequence>MNRAVILAGARTAFGKFGGSLSAVHASDLGAIAIKGALEKANMGLDEVDEVILGSVLQGGQGQIPSRQAAIKANLPIGVKTETINKVCASGMRAVTLADQLIRLGDEEVIVAGGMESMSNAPYYLLNGRTGLRMGDSTMVDGMLYDGLTCAFDPARPHMGSYGNSTAKEFSLSREEQDAWSVRSHERALAAMDKGYFAEEIVPVEIPQRKGEPLVVNTDEAPRAGTSLEILAKLKPAFDKDGTITAGNAPGVNDGACALVIMNEERATREGREPLAIIIGHEELAIEPENFPQTPGLVINKLLKKTNKSLADIDLFEINEAFAAVALVSKQLADLDAEKVNVNGGAVALGHPIGASGARIILTLAQELKRRGGGIGIAAICSGGGQGDAIMIEVPKTGGLK</sequence>
<dbReference type="NCBIfam" id="TIGR01930">
    <property type="entry name" value="AcCoA-C-Actrans"/>
    <property type="match status" value="1"/>
</dbReference>
<feature type="active site" description="Acyl-thioester intermediate" evidence="6">
    <location>
        <position position="88"/>
    </location>
</feature>
<dbReference type="InterPro" id="IPR020617">
    <property type="entry name" value="Thiolase_C"/>
</dbReference>
<evidence type="ECO:0000256" key="7">
    <source>
        <dbReference type="RuleBase" id="RU003557"/>
    </source>
</evidence>
<dbReference type="RefSeq" id="WP_008179039.1">
    <property type="nucleotide sequence ID" value="NZ_BJOM01000009.1"/>
</dbReference>
<dbReference type="Pfam" id="PF00108">
    <property type="entry name" value="Thiolase_N"/>
    <property type="match status" value="1"/>
</dbReference>
<dbReference type="EC" id="2.3.1.9" evidence="2"/>
<dbReference type="PROSITE" id="PS00099">
    <property type="entry name" value="THIOLASE_3"/>
    <property type="match status" value="1"/>
</dbReference>
<evidence type="ECO:0000313" key="11">
    <source>
        <dbReference type="Proteomes" id="UP000199410"/>
    </source>
</evidence>
<dbReference type="InterPro" id="IPR020610">
    <property type="entry name" value="Thiolase_AS"/>
</dbReference>
<organism evidence="10 11">
    <name type="scientific">Lysinibacillus fusiformis</name>
    <dbReference type="NCBI Taxonomy" id="28031"/>
    <lineage>
        <taxon>Bacteria</taxon>
        <taxon>Bacillati</taxon>
        <taxon>Bacillota</taxon>
        <taxon>Bacilli</taxon>
        <taxon>Bacillales</taxon>
        <taxon>Bacillaceae</taxon>
        <taxon>Lysinibacillus</taxon>
    </lineage>
</organism>
<dbReference type="PANTHER" id="PTHR18919:SF107">
    <property type="entry name" value="ACETYL-COA ACETYLTRANSFERASE, CYTOSOLIC"/>
    <property type="match status" value="1"/>
</dbReference>
<dbReference type="SUPFAM" id="SSF53901">
    <property type="entry name" value="Thiolase-like"/>
    <property type="match status" value="2"/>
</dbReference>
<dbReference type="InterPro" id="IPR020615">
    <property type="entry name" value="Thiolase_acyl_enz_int_AS"/>
</dbReference>
<dbReference type="InterPro" id="IPR020616">
    <property type="entry name" value="Thiolase_N"/>
</dbReference>
<feature type="domain" description="Thiolase C-terminal" evidence="9">
    <location>
        <begin position="273"/>
        <end position="393"/>
    </location>
</feature>
<dbReference type="InterPro" id="IPR016039">
    <property type="entry name" value="Thiolase-like"/>
</dbReference>
<accession>A0A1H9H415</accession>
<feature type="domain" description="Thiolase N-terminal" evidence="8">
    <location>
        <begin position="5"/>
        <end position="265"/>
    </location>
</feature>
<evidence type="ECO:0000259" key="8">
    <source>
        <dbReference type="Pfam" id="PF00108"/>
    </source>
</evidence>
<dbReference type="FunFam" id="3.40.47.10:FF:000010">
    <property type="entry name" value="Acetyl-CoA acetyltransferase (Thiolase)"/>
    <property type="match status" value="1"/>
</dbReference>
<dbReference type="Pfam" id="PF02803">
    <property type="entry name" value="Thiolase_C"/>
    <property type="match status" value="1"/>
</dbReference>
<dbReference type="PIRSF" id="PIRSF000429">
    <property type="entry name" value="Ac-CoA_Ac_transf"/>
    <property type="match status" value="1"/>
</dbReference>